<sequence>MNPEINSQPIDSTQNPRHSNSIMNPEIPSQATDSTEAPEVSQEDEITILHVGRQSTHCWTVDAIVKMSSLSHPGNQQQSGSGSGKENKDKKVDSLDKYFRPEVKKVPPSGKKNEDKKVDTLADHFKPSSEPKSGTQPKKDEGKKYETPAKHFVPNT</sequence>
<name>A0ABD1MWN1_9FABA</name>
<feature type="region of interest" description="Disordered" evidence="1">
    <location>
        <begin position="1"/>
        <end position="45"/>
    </location>
</feature>
<accession>A0ABD1MWN1</accession>
<dbReference type="Proteomes" id="UP001603857">
    <property type="component" value="Unassembled WGS sequence"/>
</dbReference>
<feature type="compositionally biased region" description="Basic and acidic residues" evidence="1">
    <location>
        <begin position="85"/>
        <end position="129"/>
    </location>
</feature>
<dbReference type="EMBL" id="JBGMDY010000003">
    <property type="protein sequence ID" value="KAL2340226.1"/>
    <property type="molecule type" value="Genomic_DNA"/>
</dbReference>
<comment type="caution">
    <text evidence="2">The sequence shown here is derived from an EMBL/GenBank/DDBJ whole genome shotgun (WGS) entry which is preliminary data.</text>
</comment>
<feature type="compositionally biased region" description="Basic and acidic residues" evidence="1">
    <location>
        <begin position="137"/>
        <end position="149"/>
    </location>
</feature>
<protein>
    <submittedName>
        <fullName evidence="2">Uncharacterized protein</fullName>
    </submittedName>
</protein>
<dbReference type="AlphaFoldDB" id="A0ABD1MWN1"/>
<feature type="compositionally biased region" description="Polar residues" evidence="1">
    <location>
        <begin position="1"/>
        <end position="35"/>
    </location>
</feature>
<reference evidence="2 3" key="1">
    <citation type="submission" date="2024-08" db="EMBL/GenBank/DDBJ databases">
        <title>Insights into the chromosomal genome structure of Flemingia macrophylla.</title>
        <authorList>
            <person name="Ding Y."/>
            <person name="Zhao Y."/>
            <person name="Bi W."/>
            <person name="Wu M."/>
            <person name="Zhao G."/>
            <person name="Gong Y."/>
            <person name="Li W."/>
            <person name="Zhang P."/>
        </authorList>
    </citation>
    <scope>NUCLEOTIDE SEQUENCE [LARGE SCALE GENOMIC DNA]</scope>
    <source>
        <strain evidence="2">DYQJB</strain>
        <tissue evidence="2">Leaf</tissue>
    </source>
</reference>
<proteinExistence type="predicted"/>
<evidence type="ECO:0000256" key="1">
    <source>
        <dbReference type="SAM" id="MobiDB-lite"/>
    </source>
</evidence>
<evidence type="ECO:0000313" key="2">
    <source>
        <dbReference type="EMBL" id="KAL2340226.1"/>
    </source>
</evidence>
<gene>
    <name evidence="2" type="ORF">Fmac_008166</name>
</gene>
<evidence type="ECO:0000313" key="3">
    <source>
        <dbReference type="Proteomes" id="UP001603857"/>
    </source>
</evidence>
<organism evidence="2 3">
    <name type="scientific">Flemingia macrophylla</name>
    <dbReference type="NCBI Taxonomy" id="520843"/>
    <lineage>
        <taxon>Eukaryota</taxon>
        <taxon>Viridiplantae</taxon>
        <taxon>Streptophyta</taxon>
        <taxon>Embryophyta</taxon>
        <taxon>Tracheophyta</taxon>
        <taxon>Spermatophyta</taxon>
        <taxon>Magnoliopsida</taxon>
        <taxon>eudicotyledons</taxon>
        <taxon>Gunneridae</taxon>
        <taxon>Pentapetalae</taxon>
        <taxon>rosids</taxon>
        <taxon>fabids</taxon>
        <taxon>Fabales</taxon>
        <taxon>Fabaceae</taxon>
        <taxon>Papilionoideae</taxon>
        <taxon>50 kb inversion clade</taxon>
        <taxon>NPAAA clade</taxon>
        <taxon>indigoferoid/millettioid clade</taxon>
        <taxon>Phaseoleae</taxon>
        <taxon>Flemingia</taxon>
    </lineage>
</organism>
<feature type="region of interest" description="Disordered" evidence="1">
    <location>
        <begin position="69"/>
        <end position="156"/>
    </location>
</feature>
<keyword evidence="3" id="KW-1185">Reference proteome</keyword>